<evidence type="ECO:0000313" key="3">
    <source>
        <dbReference type="Proteomes" id="UP000002971"/>
    </source>
</evidence>
<dbReference type="EMBL" id="AFOJ01000006">
    <property type="protein sequence ID" value="EGM51082.1"/>
    <property type="molecule type" value="Genomic_DNA"/>
</dbReference>
<gene>
    <name evidence="2" type="ORF">LRU_01394</name>
</gene>
<comment type="caution">
    <text evidence="2">The sequence shown here is derived from an EMBL/GenBank/DDBJ whole genome shotgun (WGS) entry which is preliminary data.</text>
</comment>
<proteinExistence type="predicted"/>
<feature type="compositionally biased region" description="Polar residues" evidence="1">
    <location>
        <begin position="32"/>
        <end position="42"/>
    </location>
</feature>
<dbReference type="AlphaFoldDB" id="F7R132"/>
<evidence type="ECO:0000313" key="2">
    <source>
        <dbReference type="EMBL" id="EGM51082.1"/>
    </source>
</evidence>
<organism evidence="2 3">
    <name type="scientific">Ligilactobacillus ruminis SPM0211</name>
    <dbReference type="NCBI Taxonomy" id="1040964"/>
    <lineage>
        <taxon>Bacteria</taxon>
        <taxon>Bacillati</taxon>
        <taxon>Bacillota</taxon>
        <taxon>Bacilli</taxon>
        <taxon>Lactobacillales</taxon>
        <taxon>Lactobacillaceae</taxon>
        <taxon>Ligilactobacillus</taxon>
    </lineage>
</organism>
<name>F7R132_9LACO</name>
<dbReference type="Proteomes" id="UP000002971">
    <property type="component" value="Unassembled WGS sequence"/>
</dbReference>
<sequence length="50" mass="5429">MGKTLPQIKKPDDLQLIANHPVFLHAGRSPSMMETTKNSLAANLSEGLAR</sequence>
<evidence type="ECO:0000256" key="1">
    <source>
        <dbReference type="SAM" id="MobiDB-lite"/>
    </source>
</evidence>
<accession>F7R132</accession>
<feature type="region of interest" description="Disordered" evidence="1">
    <location>
        <begin position="28"/>
        <end position="50"/>
    </location>
</feature>
<protein>
    <submittedName>
        <fullName evidence="2">Uncharacterized protein</fullName>
    </submittedName>
</protein>
<reference evidence="2 3" key="1">
    <citation type="journal article" date="2011" name="J. Bacteriol.">
        <title>Genome Sequence of Lactobacillus ruminis SPM0211, Isolated from a Fecal Sample from a Healthy Korean.</title>
        <authorList>
            <person name="Lee S."/>
            <person name="Cho Y.J."/>
            <person name="Lee A.H."/>
            <person name="Chun J."/>
            <person name="Ha N.J."/>
            <person name="Ko G."/>
        </authorList>
    </citation>
    <scope>NUCLEOTIDE SEQUENCE [LARGE SCALE GENOMIC DNA]</scope>
    <source>
        <strain evidence="2 3">SPM0211</strain>
    </source>
</reference>